<reference evidence="2 3" key="1">
    <citation type="submission" date="2015-03" db="EMBL/GenBank/DDBJ databases">
        <title>Genome assembly of Sandaracinus amylolyticus DSM 53668.</title>
        <authorList>
            <person name="Sharma G."/>
            <person name="Subramanian S."/>
        </authorList>
    </citation>
    <scope>NUCLEOTIDE SEQUENCE [LARGE SCALE GENOMIC DNA]</scope>
    <source>
        <strain evidence="2 3">DSM 53668</strain>
    </source>
</reference>
<dbReference type="AlphaFoldDB" id="A0A0F6W7U3"/>
<feature type="compositionally biased region" description="Low complexity" evidence="1">
    <location>
        <begin position="193"/>
        <end position="211"/>
    </location>
</feature>
<evidence type="ECO:0000313" key="2">
    <source>
        <dbReference type="EMBL" id="AKF09706.1"/>
    </source>
</evidence>
<evidence type="ECO:0000313" key="3">
    <source>
        <dbReference type="Proteomes" id="UP000034883"/>
    </source>
</evidence>
<proteinExistence type="predicted"/>
<feature type="compositionally biased region" description="Pro residues" evidence="1">
    <location>
        <begin position="7"/>
        <end position="22"/>
    </location>
</feature>
<feature type="compositionally biased region" description="Pro residues" evidence="1">
    <location>
        <begin position="40"/>
        <end position="74"/>
    </location>
</feature>
<accession>A0A0F6W7U3</accession>
<feature type="region of interest" description="Disordered" evidence="1">
    <location>
        <begin position="112"/>
        <end position="136"/>
    </location>
</feature>
<feature type="compositionally biased region" description="Basic residues" evidence="1">
    <location>
        <begin position="217"/>
        <end position="228"/>
    </location>
</feature>
<feature type="compositionally biased region" description="Pro residues" evidence="1">
    <location>
        <begin position="118"/>
        <end position="133"/>
    </location>
</feature>
<feature type="region of interest" description="Disordered" evidence="1">
    <location>
        <begin position="1"/>
        <end position="91"/>
    </location>
</feature>
<dbReference type="EMBL" id="CP011125">
    <property type="protein sequence ID" value="AKF09706.1"/>
    <property type="molecule type" value="Genomic_DNA"/>
</dbReference>
<sequence>MARASESPPPRARLALRPPPQSTPEAPSEAVLGLASARPPALPRSGPPPIPGPRTPPPVPSKRPAPTKPPPLPSQRPERTPKPAASDDEASMLADVRVLAALSGSTPAQAPTLAAPLALPPTISPPSTPPPAHAPAARAPSLIMSGAILGGCALVAGALVAGAMLGRPPSDPTPAVPVAATEPVRDEPPPAPIVAAPAPVVAPAAPAPVAAQEGRASRSRSSRSRRSSTARAASDDAPVVRASSGASEASVERSTPEIAAPAPAPDVDLPEMPGRDSVVAAMERIEASVSACAQGEHGTAIVAIVVAGESGRVTSANVSGQFAGTPVGSCVARAVRNARFDRFERATFSVSYPFRL</sequence>
<dbReference type="STRING" id="927083.DB32_006855"/>
<protein>
    <submittedName>
        <fullName evidence="2">Basic proline-rich protein</fullName>
    </submittedName>
</protein>
<evidence type="ECO:0000256" key="1">
    <source>
        <dbReference type="SAM" id="MobiDB-lite"/>
    </source>
</evidence>
<feature type="region of interest" description="Disordered" evidence="1">
    <location>
        <begin position="169"/>
        <end position="273"/>
    </location>
</feature>
<keyword evidence="3" id="KW-1185">Reference proteome</keyword>
<dbReference type="KEGG" id="samy:DB32_006855"/>
<name>A0A0F6W7U3_9BACT</name>
<dbReference type="Proteomes" id="UP000034883">
    <property type="component" value="Chromosome"/>
</dbReference>
<gene>
    <name evidence="2" type="ORF">DB32_006855</name>
</gene>
<organism evidence="2 3">
    <name type="scientific">Sandaracinus amylolyticus</name>
    <dbReference type="NCBI Taxonomy" id="927083"/>
    <lineage>
        <taxon>Bacteria</taxon>
        <taxon>Pseudomonadati</taxon>
        <taxon>Myxococcota</taxon>
        <taxon>Polyangia</taxon>
        <taxon>Polyangiales</taxon>
        <taxon>Sandaracinaceae</taxon>
        <taxon>Sandaracinus</taxon>
    </lineage>
</organism>